<keyword evidence="3" id="KW-1185">Reference proteome</keyword>
<organism evidence="2 3">
    <name type="scientific">Mycoplasma ovis str. Michigan</name>
    <dbReference type="NCBI Taxonomy" id="1415773"/>
    <lineage>
        <taxon>Bacteria</taxon>
        <taxon>Bacillati</taxon>
        <taxon>Mycoplasmatota</taxon>
        <taxon>Mollicutes</taxon>
        <taxon>Mycoplasmataceae</taxon>
        <taxon>Mycoplasma</taxon>
    </lineage>
</organism>
<accession>A0ABM5P1C1</accession>
<feature type="region of interest" description="Disordered" evidence="1">
    <location>
        <begin position="1"/>
        <end position="53"/>
    </location>
</feature>
<feature type="compositionally biased region" description="Polar residues" evidence="1">
    <location>
        <begin position="1"/>
        <end position="23"/>
    </location>
</feature>
<sequence length="194" mass="22525">MTEVASGSESQATEELGDQQSQESTEDTKPQLETPPKSPEPKQLQEEKGNCQIVSYKDKEKDDLEKMLWNKGGLVNDYYTILCENANENTDSNFPNDWAELFPNKLFTWRDALQVGKRVEIKMKVEKQESETEDYKIFFTSNDFQKSEIIGEWRGEVTQSGEDQFKAIKIQKPEVDFGQDYIYIATKLHQYLEK</sequence>
<protein>
    <recommendedName>
        <fullName evidence="4">Lipoprotein</fullName>
    </recommendedName>
</protein>
<dbReference type="EMBL" id="CP006935">
    <property type="protein sequence ID" value="AHC40082.1"/>
    <property type="molecule type" value="Genomic_DNA"/>
</dbReference>
<evidence type="ECO:0000313" key="2">
    <source>
        <dbReference type="EMBL" id="AHC40082.1"/>
    </source>
</evidence>
<name>A0ABM5P1C1_9MOLU</name>
<feature type="compositionally biased region" description="Basic and acidic residues" evidence="1">
    <location>
        <begin position="39"/>
        <end position="49"/>
    </location>
</feature>
<evidence type="ECO:0000313" key="3">
    <source>
        <dbReference type="Proteomes" id="UP000018745"/>
    </source>
</evidence>
<reference evidence="2 3" key="1">
    <citation type="journal article" date="2014" name="Genome Announc.">
        <title>Complete Genome Sequence of Mycoplasma ovis Strain Michigan, a Hemoplasma of Sheep with Two Distinct 16S rRNA Genes.</title>
        <authorList>
            <person name="Deshuillers P.L."/>
            <person name="Santos A.P."/>
            <person name="do Nascimento N.C."/>
            <person name="Hampel J.A."/>
            <person name="Bergin I.L."/>
            <person name="Dyson M.C."/>
            <person name="Messick J.B."/>
        </authorList>
    </citation>
    <scope>NUCLEOTIDE SEQUENCE [LARGE SCALE GENOMIC DNA]</scope>
    <source>
        <strain evidence="2 3">Michigan</strain>
    </source>
</reference>
<proteinExistence type="predicted"/>
<evidence type="ECO:0008006" key="4">
    <source>
        <dbReference type="Google" id="ProtNLM"/>
    </source>
</evidence>
<dbReference type="Proteomes" id="UP000018745">
    <property type="component" value="Chromosome"/>
</dbReference>
<dbReference type="RefSeq" id="WP_024070850.1">
    <property type="nucleotide sequence ID" value="NC_023062.1"/>
</dbReference>
<gene>
    <name evidence="2" type="ORF">OVS_00210</name>
</gene>
<evidence type="ECO:0000256" key="1">
    <source>
        <dbReference type="SAM" id="MobiDB-lite"/>
    </source>
</evidence>